<dbReference type="GO" id="GO:0003676">
    <property type="term" value="F:nucleic acid binding"/>
    <property type="evidence" value="ECO:0007669"/>
    <property type="project" value="InterPro"/>
</dbReference>
<dbReference type="FunFam" id="1.10.340.70:FF:000001">
    <property type="entry name" value="Retrovirus-related Pol polyprotein from transposon gypsy-like Protein"/>
    <property type="match status" value="3"/>
</dbReference>
<dbReference type="GO" id="GO:0008270">
    <property type="term" value="F:zinc ion binding"/>
    <property type="evidence" value="ECO:0007669"/>
    <property type="project" value="UniProtKB-KW"/>
</dbReference>
<keyword evidence="9" id="KW-0863">Zinc-finger</keyword>
<keyword evidence="13" id="KW-1185">Reference proteome</keyword>
<dbReference type="PROSITE" id="PS50158">
    <property type="entry name" value="ZF_CCHC"/>
    <property type="match status" value="1"/>
</dbReference>
<dbReference type="InterPro" id="IPR050951">
    <property type="entry name" value="Retrovirus_Pol_polyprotein"/>
</dbReference>
<dbReference type="InterPro" id="IPR021109">
    <property type="entry name" value="Peptidase_aspartic_dom_sf"/>
</dbReference>
<dbReference type="GO" id="GO:0006508">
    <property type="term" value="P:proteolysis"/>
    <property type="evidence" value="ECO:0007669"/>
    <property type="project" value="UniProtKB-KW"/>
</dbReference>
<dbReference type="InterPro" id="IPR043128">
    <property type="entry name" value="Rev_trsase/Diguanyl_cyclase"/>
</dbReference>
<evidence type="ECO:0000256" key="2">
    <source>
        <dbReference type="ARBA" id="ARBA00022670"/>
    </source>
</evidence>
<dbReference type="InParanoid" id="A0A139WG74"/>
<dbReference type="FunFam" id="3.10.10.10:FF:000007">
    <property type="entry name" value="Retrovirus-related Pol polyprotein from transposon 17.6-like Protein"/>
    <property type="match status" value="2"/>
</dbReference>
<gene>
    <name evidence="12" type="primary">AUGUSTUS-3.0.2_33506</name>
    <name evidence="12" type="ORF">TcasGA2_TC033506</name>
</gene>
<evidence type="ECO:0000256" key="9">
    <source>
        <dbReference type="PROSITE-ProRule" id="PRU00047"/>
    </source>
</evidence>
<dbReference type="InterPro" id="IPR041588">
    <property type="entry name" value="Integrase_H2C2"/>
</dbReference>
<dbReference type="Proteomes" id="UP000007266">
    <property type="component" value="Linkage group 7"/>
</dbReference>
<name>A0A139WG74_TRICA</name>
<keyword evidence="9" id="KW-0862">Zinc</keyword>
<accession>A0A139WG74</accession>
<feature type="domain" description="Reverse transcriptase" evidence="11">
    <location>
        <begin position="2818"/>
        <end position="2998"/>
    </location>
</feature>
<evidence type="ECO:0000256" key="8">
    <source>
        <dbReference type="ARBA" id="ARBA00022918"/>
    </source>
</evidence>
<evidence type="ECO:0000256" key="7">
    <source>
        <dbReference type="ARBA" id="ARBA00022801"/>
    </source>
</evidence>
<keyword evidence="6" id="KW-0255">Endonuclease</keyword>
<feature type="domain" description="Reverse transcriptase" evidence="11">
    <location>
        <begin position="681"/>
        <end position="861"/>
    </location>
</feature>
<dbReference type="Pfam" id="PF17921">
    <property type="entry name" value="Integrase_H2C2"/>
    <property type="match status" value="3"/>
</dbReference>
<evidence type="ECO:0000256" key="4">
    <source>
        <dbReference type="ARBA" id="ARBA00022695"/>
    </source>
</evidence>
<proteinExistence type="predicted"/>
<dbReference type="CDD" id="cd00303">
    <property type="entry name" value="retropepsin_like"/>
    <property type="match status" value="3"/>
</dbReference>
<organism evidence="12 13">
    <name type="scientific">Tribolium castaneum</name>
    <name type="common">Red flour beetle</name>
    <dbReference type="NCBI Taxonomy" id="7070"/>
    <lineage>
        <taxon>Eukaryota</taxon>
        <taxon>Metazoa</taxon>
        <taxon>Ecdysozoa</taxon>
        <taxon>Arthropoda</taxon>
        <taxon>Hexapoda</taxon>
        <taxon>Insecta</taxon>
        <taxon>Pterygota</taxon>
        <taxon>Neoptera</taxon>
        <taxon>Endopterygota</taxon>
        <taxon>Coleoptera</taxon>
        <taxon>Polyphaga</taxon>
        <taxon>Cucujiformia</taxon>
        <taxon>Tenebrionidae</taxon>
        <taxon>Tenebrionidae incertae sedis</taxon>
        <taxon>Tribolium</taxon>
    </lineage>
</organism>
<dbReference type="Gene3D" id="3.30.70.270">
    <property type="match status" value="7"/>
</dbReference>
<dbReference type="SUPFAM" id="SSF56672">
    <property type="entry name" value="DNA/RNA polymerases"/>
    <property type="match status" value="4"/>
</dbReference>
<protein>
    <recommendedName>
        <fullName evidence="1">RNA-directed DNA polymerase</fullName>
        <ecNumber evidence="1">2.7.7.49</ecNumber>
    </recommendedName>
</protein>
<dbReference type="Pfam" id="PF00078">
    <property type="entry name" value="RVT_1"/>
    <property type="match status" value="3"/>
</dbReference>
<dbReference type="CDD" id="cd09274">
    <property type="entry name" value="RNase_HI_RT_Ty3"/>
    <property type="match status" value="3"/>
</dbReference>
<dbReference type="PANTHER" id="PTHR37984:SF5">
    <property type="entry name" value="PROTEIN NYNRIN-LIKE"/>
    <property type="match status" value="1"/>
</dbReference>
<evidence type="ECO:0000256" key="3">
    <source>
        <dbReference type="ARBA" id="ARBA00022679"/>
    </source>
</evidence>
<dbReference type="InterPro" id="IPR000477">
    <property type="entry name" value="RT_dom"/>
</dbReference>
<evidence type="ECO:0000313" key="13">
    <source>
        <dbReference type="Proteomes" id="UP000007266"/>
    </source>
</evidence>
<keyword evidence="9" id="KW-0479">Metal-binding</keyword>
<dbReference type="EC" id="2.7.7.49" evidence="1"/>
<evidence type="ECO:0000256" key="1">
    <source>
        <dbReference type="ARBA" id="ARBA00012493"/>
    </source>
</evidence>
<keyword evidence="5" id="KW-0540">Nuclease</keyword>
<dbReference type="InterPro" id="IPR036875">
    <property type="entry name" value="Znf_CCHC_sf"/>
</dbReference>
<dbReference type="SUPFAM" id="SSF57756">
    <property type="entry name" value="Retrovirus zinc finger-like domains"/>
    <property type="match status" value="1"/>
</dbReference>
<dbReference type="Gene3D" id="2.40.70.10">
    <property type="entry name" value="Acid Proteases"/>
    <property type="match status" value="3"/>
</dbReference>
<dbReference type="EMBL" id="KQ971350">
    <property type="protein sequence ID" value="KYB26855.1"/>
    <property type="molecule type" value="Genomic_DNA"/>
</dbReference>
<evidence type="ECO:0000256" key="6">
    <source>
        <dbReference type="ARBA" id="ARBA00022759"/>
    </source>
</evidence>
<keyword evidence="2" id="KW-0645">Protease</keyword>
<dbReference type="FunFam" id="3.10.20.370:FF:000001">
    <property type="entry name" value="Retrovirus-related Pol polyprotein from transposon 17.6-like protein"/>
    <property type="match status" value="3"/>
</dbReference>
<dbReference type="InterPro" id="IPR043502">
    <property type="entry name" value="DNA/RNA_pol_sf"/>
</dbReference>
<dbReference type="GO" id="GO:0004519">
    <property type="term" value="F:endonuclease activity"/>
    <property type="evidence" value="ECO:0007669"/>
    <property type="project" value="UniProtKB-KW"/>
</dbReference>
<dbReference type="GO" id="GO:0008233">
    <property type="term" value="F:peptidase activity"/>
    <property type="evidence" value="ECO:0007669"/>
    <property type="project" value="UniProtKB-KW"/>
</dbReference>
<dbReference type="SUPFAM" id="SSF50630">
    <property type="entry name" value="Acid proteases"/>
    <property type="match status" value="3"/>
</dbReference>
<dbReference type="GO" id="GO:0003964">
    <property type="term" value="F:RNA-directed DNA polymerase activity"/>
    <property type="evidence" value="ECO:0007669"/>
    <property type="project" value="UniProtKB-KW"/>
</dbReference>
<dbReference type="Gene3D" id="3.10.10.10">
    <property type="entry name" value="HIV Type 1 Reverse Transcriptase, subunit A, domain 1"/>
    <property type="match status" value="3"/>
</dbReference>
<keyword evidence="8" id="KW-0695">RNA-directed DNA polymerase</keyword>
<dbReference type="Pfam" id="PF17917">
    <property type="entry name" value="RT_RNaseH"/>
    <property type="match status" value="3"/>
</dbReference>
<dbReference type="Gene3D" id="1.10.340.70">
    <property type="match status" value="3"/>
</dbReference>
<dbReference type="PANTHER" id="PTHR37984">
    <property type="entry name" value="PROTEIN CBG26694"/>
    <property type="match status" value="1"/>
</dbReference>
<evidence type="ECO:0000313" key="12">
    <source>
        <dbReference type="EMBL" id="KYB26855.1"/>
    </source>
</evidence>
<reference evidence="12 13" key="1">
    <citation type="journal article" date="2008" name="Nature">
        <title>The genome of the model beetle and pest Tribolium castaneum.</title>
        <authorList>
            <consortium name="Tribolium Genome Sequencing Consortium"/>
            <person name="Richards S."/>
            <person name="Gibbs R.A."/>
            <person name="Weinstock G.M."/>
            <person name="Brown S.J."/>
            <person name="Denell R."/>
            <person name="Beeman R.W."/>
            <person name="Gibbs R."/>
            <person name="Beeman R.W."/>
            <person name="Brown S.J."/>
            <person name="Bucher G."/>
            <person name="Friedrich M."/>
            <person name="Grimmelikhuijzen C.J."/>
            <person name="Klingler M."/>
            <person name="Lorenzen M."/>
            <person name="Richards S."/>
            <person name="Roth S."/>
            <person name="Schroder R."/>
            <person name="Tautz D."/>
            <person name="Zdobnov E.M."/>
            <person name="Muzny D."/>
            <person name="Gibbs R.A."/>
            <person name="Weinstock G.M."/>
            <person name="Attaway T."/>
            <person name="Bell S."/>
            <person name="Buhay C.J."/>
            <person name="Chandrabose M.N."/>
            <person name="Chavez D."/>
            <person name="Clerk-Blankenburg K.P."/>
            <person name="Cree A."/>
            <person name="Dao M."/>
            <person name="Davis C."/>
            <person name="Chacko J."/>
            <person name="Dinh H."/>
            <person name="Dugan-Rocha S."/>
            <person name="Fowler G."/>
            <person name="Garner T.T."/>
            <person name="Garnes J."/>
            <person name="Gnirke A."/>
            <person name="Hawes A."/>
            <person name="Hernandez J."/>
            <person name="Hines S."/>
            <person name="Holder M."/>
            <person name="Hume J."/>
            <person name="Jhangiani S.N."/>
            <person name="Joshi V."/>
            <person name="Khan Z.M."/>
            <person name="Jackson L."/>
            <person name="Kovar C."/>
            <person name="Kowis A."/>
            <person name="Lee S."/>
            <person name="Lewis L.R."/>
            <person name="Margolis J."/>
            <person name="Morgan M."/>
            <person name="Nazareth L.V."/>
            <person name="Nguyen N."/>
            <person name="Okwuonu G."/>
            <person name="Parker D."/>
            <person name="Richards S."/>
            <person name="Ruiz S.J."/>
            <person name="Santibanez J."/>
            <person name="Savard J."/>
            <person name="Scherer S.E."/>
            <person name="Schneider B."/>
            <person name="Sodergren E."/>
            <person name="Tautz D."/>
            <person name="Vattahil S."/>
            <person name="Villasana D."/>
            <person name="White C.S."/>
            <person name="Wright R."/>
            <person name="Park Y."/>
            <person name="Beeman R.W."/>
            <person name="Lord J."/>
            <person name="Oppert B."/>
            <person name="Lorenzen M."/>
            <person name="Brown S."/>
            <person name="Wang L."/>
            <person name="Savard J."/>
            <person name="Tautz D."/>
            <person name="Richards S."/>
            <person name="Weinstock G."/>
            <person name="Gibbs R.A."/>
            <person name="Liu Y."/>
            <person name="Worley K."/>
            <person name="Weinstock G."/>
            <person name="Elsik C.G."/>
            <person name="Reese J.T."/>
            <person name="Elhaik E."/>
            <person name="Landan G."/>
            <person name="Graur D."/>
            <person name="Arensburger P."/>
            <person name="Atkinson P."/>
            <person name="Beeman R.W."/>
            <person name="Beidler J."/>
            <person name="Brown S.J."/>
            <person name="Demuth J.P."/>
            <person name="Drury D.W."/>
            <person name="Du Y.Z."/>
            <person name="Fujiwara H."/>
            <person name="Lorenzen M."/>
            <person name="Maselli V."/>
            <person name="Osanai M."/>
            <person name="Park Y."/>
            <person name="Robertson H.M."/>
            <person name="Tu Z."/>
            <person name="Wang J.J."/>
            <person name="Wang S."/>
            <person name="Richards S."/>
            <person name="Song H."/>
            <person name="Zhang L."/>
            <person name="Sodergren E."/>
            <person name="Werner D."/>
            <person name="Stanke M."/>
            <person name="Morgenstern B."/>
            <person name="Solovyev V."/>
            <person name="Kosarev P."/>
            <person name="Brown G."/>
            <person name="Chen H.C."/>
            <person name="Ermolaeva O."/>
            <person name="Hlavina W."/>
            <person name="Kapustin Y."/>
            <person name="Kiryutin B."/>
            <person name="Kitts P."/>
            <person name="Maglott D."/>
            <person name="Pruitt K."/>
            <person name="Sapojnikov V."/>
            <person name="Souvorov A."/>
            <person name="Mackey A.J."/>
            <person name="Waterhouse R.M."/>
            <person name="Wyder S."/>
            <person name="Zdobnov E.M."/>
            <person name="Zdobnov E.M."/>
            <person name="Wyder S."/>
            <person name="Kriventseva E.V."/>
            <person name="Kadowaki T."/>
            <person name="Bork P."/>
            <person name="Aranda M."/>
            <person name="Bao R."/>
            <person name="Beermann A."/>
            <person name="Berns N."/>
            <person name="Bolognesi R."/>
            <person name="Bonneton F."/>
            <person name="Bopp D."/>
            <person name="Brown S.J."/>
            <person name="Bucher G."/>
            <person name="Butts T."/>
            <person name="Chaumot A."/>
            <person name="Denell R.E."/>
            <person name="Ferrier D.E."/>
            <person name="Friedrich M."/>
            <person name="Gordon C.M."/>
            <person name="Jindra M."/>
            <person name="Klingler M."/>
            <person name="Lan Q."/>
            <person name="Lattorff H.M."/>
            <person name="Laudet V."/>
            <person name="von Levetsow C."/>
            <person name="Liu Z."/>
            <person name="Lutz R."/>
            <person name="Lynch J.A."/>
            <person name="da Fonseca R.N."/>
            <person name="Posnien N."/>
            <person name="Reuter R."/>
            <person name="Roth S."/>
            <person name="Savard J."/>
            <person name="Schinko J.B."/>
            <person name="Schmitt C."/>
            <person name="Schoppmeier M."/>
            <person name="Schroder R."/>
            <person name="Shippy T.D."/>
            <person name="Simonnet F."/>
            <person name="Marques-Souza H."/>
            <person name="Tautz D."/>
            <person name="Tomoyasu Y."/>
            <person name="Trauner J."/>
            <person name="Van der Zee M."/>
            <person name="Vervoort M."/>
            <person name="Wittkopp N."/>
            <person name="Wimmer E.A."/>
            <person name="Yang X."/>
            <person name="Jones A.K."/>
            <person name="Sattelle D.B."/>
            <person name="Ebert P.R."/>
            <person name="Nelson D."/>
            <person name="Scott J.G."/>
            <person name="Beeman R.W."/>
            <person name="Muthukrishnan S."/>
            <person name="Kramer K.J."/>
            <person name="Arakane Y."/>
            <person name="Beeman R.W."/>
            <person name="Zhu Q."/>
            <person name="Hogenkamp D."/>
            <person name="Dixit R."/>
            <person name="Oppert B."/>
            <person name="Jiang H."/>
            <person name="Zou Z."/>
            <person name="Marshall J."/>
            <person name="Elpidina E."/>
            <person name="Vinokurov K."/>
            <person name="Oppert C."/>
            <person name="Zou Z."/>
            <person name="Evans J."/>
            <person name="Lu Z."/>
            <person name="Zhao P."/>
            <person name="Sumathipala N."/>
            <person name="Altincicek B."/>
            <person name="Vilcinskas A."/>
            <person name="Williams M."/>
            <person name="Hultmark D."/>
            <person name="Hetru C."/>
            <person name="Jiang H."/>
            <person name="Grimmelikhuijzen C.J."/>
            <person name="Hauser F."/>
            <person name="Cazzamali G."/>
            <person name="Williamson M."/>
            <person name="Park Y."/>
            <person name="Li B."/>
            <person name="Tanaka Y."/>
            <person name="Predel R."/>
            <person name="Neupert S."/>
            <person name="Schachtner J."/>
            <person name="Verleyen P."/>
            <person name="Raible F."/>
            <person name="Bork P."/>
            <person name="Friedrich M."/>
            <person name="Walden K.K."/>
            <person name="Robertson H.M."/>
            <person name="Angeli S."/>
            <person name="Foret S."/>
            <person name="Bucher G."/>
            <person name="Schuetz S."/>
            <person name="Maleszka R."/>
            <person name="Wimmer E.A."/>
            <person name="Beeman R.W."/>
            <person name="Lorenzen M."/>
            <person name="Tomoyasu Y."/>
            <person name="Miller S.C."/>
            <person name="Grossmann D."/>
            <person name="Bucher G."/>
        </authorList>
    </citation>
    <scope>NUCLEOTIDE SEQUENCE [LARGE SCALE GENOMIC DNA]</scope>
    <source>
        <strain evidence="12 13">Georgia GA2</strain>
    </source>
</reference>
<dbReference type="CDD" id="cd01647">
    <property type="entry name" value="RT_LTR"/>
    <property type="match status" value="3"/>
</dbReference>
<feature type="domain" description="Reverse transcriptase" evidence="11">
    <location>
        <begin position="1872"/>
        <end position="2052"/>
    </location>
</feature>
<dbReference type="InterPro" id="IPR001878">
    <property type="entry name" value="Znf_CCHC"/>
</dbReference>
<dbReference type="Gene3D" id="3.10.20.370">
    <property type="match status" value="3"/>
</dbReference>
<evidence type="ECO:0000259" key="10">
    <source>
        <dbReference type="PROSITE" id="PS50158"/>
    </source>
</evidence>
<dbReference type="PROSITE" id="PS50878">
    <property type="entry name" value="RT_POL"/>
    <property type="match status" value="3"/>
</dbReference>
<feature type="domain" description="CCHC-type" evidence="10">
    <location>
        <begin position="397"/>
        <end position="412"/>
    </location>
</feature>
<dbReference type="SMART" id="SM01426">
    <property type="entry name" value="SAM_HD_adjacent"/>
    <property type="match status" value="3"/>
</dbReference>
<dbReference type="eggNOG" id="KOG0017">
    <property type="taxonomic scope" value="Eukaryota"/>
</dbReference>
<evidence type="ECO:0000256" key="5">
    <source>
        <dbReference type="ARBA" id="ARBA00022722"/>
    </source>
</evidence>
<dbReference type="Pfam" id="PF03732">
    <property type="entry name" value="Retrotrans_gag"/>
    <property type="match status" value="4"/>
</dbReference>
<dbReference type="InterPro" id="IPR041373">
    <property type="entry name" value="RT_RNaseH"/>
</dbReference>
<keyword evidence="3" id="KW-0808">Transferase</keyword>
<dbReference type="FunFam" id="3.30.70.270:FF:000020">
    <property type="entry name" value="Transposon Tf2-6 polyprotein-like Protein"/>
    <property type="match status" value="4"/>
</dbReference>
<keyword evidence="7" id="KW-0378">Hydrolase</keyword>
<keyword evidence="4" id="KW-0548">Nucleotidyltransferase</keyword>
<dbReference type="InterPro" id="IPR005162">
    <property type="entry name" value="Retrotrans_gag_dom"/>
</dbReference>
<evidence type="ECO:0000259" key="11">
    <source>
        <dbReference type="PROSITE" id="PS50878"/>
    </source>
</evidence>
<sequence length="3659" mass="416188">MFDGQCVILYSRGEYRLTFRRFTTYRALQEENILCKWCARLEEKVWAETLSSLRRKLSELLRTESFGELVLDSSVKLDRVDELRIVNTKVVELKHSLEAVARLQKNSNDHRVFESKLRHLYGRVIRVQQSLSSETPDEAVENAIANILQELDDIDMSLNLKLSSADPSVAMGSLPSPIVEGAQGLPVQVRSHPQPPVPVYKWGITFTGEKDGLSVNAFIERVEEYRVARSCTEAQLTDSIIDLLGGSALIWYRSVRAEISTWTDFVQRLRAEFLPFDYETDLWGEIRSRVQSSSERVGNYFACMVNLFNRLPTKPTEEEKLKVLRRNISPYYIRGLGLSDVTSVQHLLELCKKLEVSKQYASVTRPAINQVNLLEPDLAGPGTSEPDIKLEPIESVCWNCNERGHYFSGCKKPRRQRFCYRCGKKDVVKSQCSCSSGKRGRGSWKSRTTISAVTGATADNSWQEWLNLIRTEFKKAKIEALFAKQTGDPRPYLDVSIHGIKFSALLDSGATQTVLGCSGWAKVSSSGVVLEPPSSVSVRVANGECCKVMGSANLPIVLNDRVKLIKVLVVANLESDLILGIDFWKDMDIIPCFRTNRYCFGSRQIPDHISAIADKKVSEQGLLKFKEMIGQFFERMGSELGCARGIQHKITVGDHQPIKQRYYPVSPFIQEKINEEVDKMLTLGVIEPSRSAWSSPVVMVKKPNNEYRFCIDFRKVNQITKRDAYPLPYINTILDRLRNAKYLSSIDIKSAYWQIELEESSKEITAFTVPGKGLFQFRRMPFGVNNAPATWQRFVDQVLGADLEPMVFVYLDDVIIATPDFATHCEVVKKVLDRLSGAGLTLNQEKCEFLKPQLKYLGYVVDENGLRTDLSKVECMVDYPTPKNVREVRRFIGLASWYRRFIKDFSTILSPLAKLTRKSQKFVWSKEAEEAFCKIKQCLVTAPILACPDFSLPFILQCDASQVGLGCVLSQNFSDGEKVIAYASRSLTHGESRFSTTELECLAVLWGIEKFRPYIEGTKFSVITDHFSLLWLHKLQNPSGRLARWSLRLQGYEFDIIHRKGKFHVVPDALSRAVEYIDVSRADQDDWYKDLIRKVTSSPNEYPKWCVRNEKLYKLARSGPCSSNPDSEWKLVVPKSCREAVLIEQHDEPTAGHLGYFKTKKRVAALYYWPKMDADIARYVRRCEVCQSQKPEQRPPYGKMGRREVSQPWELVCRLARWSLRLQGYEFDIIHRKGKSHVVPDALSRAVEYIDVSRADQDDWYKDLIRKVTSSPNEYPKWCVRNEKLYKLARSGPCSSNPDSEWKLVVPKSCREAVLIEQHDEPTAGHLGYFKTKKRVAALYYWPKMDADIARYVRRCEVCQSQKPEQRPPYGKMGRREVSQPWELQSLSSETPDEAVENAIANILQELDDIDMSLNLKLSSADPSVAMGSLPSPIVEGAQGLPVQVRSHPQPPVPVYKWGITFTGEKDGLSVNAFIERVEEYRVARSCTEAQLTDSIIDLLGGSALIWYRSVRAEISTWTDFVQRLRAEFLPFDYETDLWGEIRSRVQSSSERVGNYFACMVNLFNRLPTKPTEEEKLKVLRRNISPYYIRGLGLSDVTSVQHLLELCKKLEVSKQYASVTRPAINQFGKRGRGSWKSRTTISAVTGATADNSWQEWLNLIRTEFKKAKIEALFAKQTGDPRPYLDVSIHGIKFSALLDSGATQTVLGCSGWAKVSSSGVVLEPPSSVSVRVANGECCKVMGSANLPIVLNDRVKLIKVLVVANLESDLILGIDFWKDMDIIPCFRTNRYCFGSRQIPDHISAIADKKVSEQGLLKFKEMIGQFFERMGSELGCARGIQHKITVGDHQPIKQRYYPVSPFIQEKINEEVDKMLTLGVIEPSRSAWSSPVVMVKKPNNEYRFCIDFRKVNQITKRDAYPLPYINTILDRLRNAKYLSSIDIKSAYWQIELEESSKEITAFTVPGKGLFQFRRMPFGLNNAPATWQRFVDQVLGADLEPMVFVYLDDVIIATPDFATHCEVVKKVLDRLSGAGLTLNQEKCEFLKPQLKYLGYVVDENGLRTDLSKVECMVDYPTPKNVREVRRFIGLASWYRRFIKDFSTILSPLAKLTRKSQKFVWSKEAEEAFCKIKQCLVTAPILACPDFSLPFILQCDASQVGLGCVLSQNFSDGEKVIAYASRSLTHGESRFSTTELECLAVLWGIEKFRPYIEGTKFSVITDHFSLLWLHKLQNPSGRLARWSLRLQGYEFDIIHRKGKSHVVPDALSRAVEYIDVSRADQDDWAETLSSLRRKLSELLRTESFGELVLDSSVKLDRVDELRIVNTKVVELKHSLEAVARLQKNSNDYRVFESKLRHLYGRVIRVQQSLSSETPDEAVENAIANILQELDDIDMSLNLKLSSADPSVAMGSLPSPIVEGAQGLPVQVRSHPQPPVPVYKWGITFTGEKDGLSVNAFIERVEEYRVARSCTEAQLTDSIIDLLGGSALIWYRSVRAEISTWTDFVQRLRAEFLPFDYETDLWGEIRSRVQSSSERVGNYFACMVNLFNRLPTKPTEEEKLKVLRRNISPYYIRGLGLSDFGKRGRGSWKSRTTISAVTGATADNSWQEWLNLIRTEFKKAKIEALFAKQTGDPRPYLDVSIHGIKFSALLDSGATQTVLGCSGWAKVSSSGVVLEPPSSVSVRVANGECCKVMGSANLPIVLNDRVKLIKVLVVANLESDLILGIDFWKDMDIIPCFRTNRYCFGSRQIPDHISAIADKKVSEQGLLKFKEMIGQFFERMGSELGCARGIQHKITVGDHQPIKQRYYPVSPFIQEKINEEVDKMLTLGVIEPSRSAWSSPVVMVKKPNNEYRFSIDFRKVNQITKRDAYPLPYINTILNRLRNAKYLSSIDIKSAYWQIELEESSKEITAFTVPGKGLFQFRRMPFGLNNAPATWQRFVDQVLGADLEPMVFVYLDDVIIATPDFATHCEVVKKVLDRLSGAGLTLNQEKCEFLKPQLKYLGYVVDENGLRTDLSKVECMVDYPTPKNVREVRRFIGLASWYRRFIKDFSTILSRLAKLTRKSQKFVWSKEAEETFCKIKQCLVTAPILACPDFSLPFILQCDASQVGLGCVLSQNFSDGEKVIAYASRSLTHGESRFSTTELECLAVLWGIEKFRPYIEGTKFSVITDHFSLLWLHKLQNPSGRLARWSLRLQGYEFDIIHRKGKSHVVPDALSRAVEYIDVSRADQDDWYKDLIRKVTSSPNEYPKWCVRNEKLYKLARSGPCSSNPDSEWKLVVPKSCREAVLIEQHDEPTAGHLGYFKTKKRVAALYYWPKMDADIARYVRRCEVCQSQKPEQRPPYGKMGRREVSQPWELQSLSSETPDEAVENAIANILQELDDIDMSLNLKLSSADPSVAMGSLPSPIVEGAQGLPVQVRSHPQPPVPVYKWGITFTGEKDGLSVNAFIERVEEYRVARSCTEAQLTDSIIDLLGGSALIWYRSVRAEISTWTDFVQRLRAEFLPFDYETDLWGEIRSRVQSSSERVGNYFACMVNLFNRLPTKPTEEEKLKVLRRNISPYYIRGLGLSDVTSVQHLLELCKKLEVSKQYASVTRLRTDLSKVECMVDYPTPKNVREVRRFIGLASWYRRFIKDFSTILSPLANLLVNRKSSSGQKKQRRLFAKLNSVS</sequence>
<dbReference type="Gene3D" id="4.10.60.10">
    <property type="entry name" value="Zinc finger, CCHC-type"/>
    <property type="match status" value="1"/>
</dbReference>
<reference evidence="12 13" key="2">
    <citation type="journal article" date="2010" name="Nucleic Acids Res.">
        <title>BeetleBase in 2010: revisions to provide comprehensive genomic information for Tribolium castaneum.</title>
        <authorList>
            <person name="Kim H.S."/>
            <person name="Murphy T."/>
            <person name="Xia J."/>
            <person name="Caragea D."/>
            <person name="Park Y."/>
            <person name="Beeman R.W."/>
            <person name="Lorenzen M.D."/>
            <person name="Butcher S."/>
            <person name="Manak J.R."/>
            <person name="Brown S.J."/>
        </authorList>
    </citation>
    <scope>GENOME REANNOTATION</scope>
    <source>
        <strain evidence="12 13">Georgia GA2</strain>
    </source>
</reference>